<evidence type="ECO:0000259" key="2">
    <source>
        <dbReference type="PROSITE" id="PS50011"/>
    </source>
</evidence>
<evidence type="ECO:0000256" key="1">
    <source>
        <dbReference type="SAM" id="MobiDB-lite"/>
    </source>
</evidence>
<name>A0AA89B9T1_9ASTE</name>
<dbReference type="Gene3D" id="1.10.510.10">
    <property type="entry name" value="Transferase(Phosphotransferase) domain 1"/>
    <property type="match status" value="1"/>
</dbReference>
<dbReference type="GO" id="GO:0005524">
    <property type="term" value="F:ATP binding"/>
    <property type="evidence" value="ECO:0007669"/>
    <property type="project" value="InterPro"/>
</dbReference>
<comment type="caution">
    <text evidence="3">The sequence shown here is derived from an EMBL/GenBank/DDBJ whole genome shotgun (WGS) entry which is preliminary data.</text>
</comment>
<protein>
    <recommendedName>
        <fullName evidence="2">Protein kinase domain-containing protein</fullName>
    </recommendedName>
</protein>
<dbReference type="PANTHER" id="PTHR48011:SF56">
    <property type="entry name" value="PROTEIN KINASE DOMAIN-CONTAINING PROTEIN"/>
    <property type="match status" value="1"/>
</dbReference>
<dbReference type="Proteomes" id="UP001188597">
    <property type="component" value="Unassembled WGS sequence"/>
</dbReference>
<gene>
    <name evidence="3" type="ORF">RJ639_037895</name>
</gene>
<dbReference type="EMBL" id="JAVXUP010000381">
    <property type="protein sequence ID" value="KAK3029372.1"/>
    <property type="molecule type" value="Genomic_DNA"/>
</dbReference>
<feature type="region of interest" description="Disordered" evidence="1">
    <location>
        <begin position="302"/>
        <end position="321"/>
    </location>
</feature>
<dbReference type="GO" id="GO:0007165">
    <property type="term" value="P:signal transduction"/>
    <property type="evidence" value="ECO:0007669"/>
    <property type="project" value="TreeGrafter"/>
</dbReference>
<dbReference type="SMART" id="SM00220">
    <property type="entry name" value="S_TKc"/>
    <property type="match status" value="1"/>
</dbReference>
<feature type="compositionally biased region" description="Basic and acidic residues" evidence="1">
    <location>
        <begin position="303"/>
        <end position="316"/>
    </location>
</feature>
<dbReference type="InterPro" id="IPR052751">
    <property type="entry name" value="Plant_MAPKKK"/>
</dbReference>
<dbReference type="PANTHER" id="PTHR48011">
    <property type="entry name" value="CCR4-NOT TRANSCRIPTIONAL COMPLEX SUBUNIT CAF120-RELATED"/>
    <property type="match status" value="1"/>
</dbReference>
<dbReference type="AlphaFoldDB" id="A0AA89B9T1"/>
<evidence type="ECO:0000313" key="4">
    <source>
        <dbReference type="Proteomes" id="UP001188597"/>
    </source>
</evidence>
<feature type="region of interest" description="Disordered" evidence="1">
    <location>
        <begin position="276"/>
        <end position="297"/>
    </location>
</feature>
<evidence type="ECO:0000313" key="3">
    <source>
        <dbReference type="EMBL" id="KAK3029372.1"/>
    </source>
</evidence>
<dbReference type="GO" id="GO:0004672">
    <property type="term" value="F:protein kinase activity"/>
    <property type="evidence" value="ECO:0007669"/>
    <property type="project" value="InterPro"/>
</dbReference>
<dbReference type="InterPro" id="IPR011009">
    <property type="entry name" value="Kinase-like_dom_sf"/>
</dbReference>
<dbReference type="PROSITE" id="PS50011">
    <property type="entry name" value="PROTEIN_KINASE_DOM"/>
    <property type="match status" value="1"/>
</dbReference>
<sequence length="430" mass="47744">MAMPKRKREQEGGFYGHGRAWFRGDLIRQESSGSVFLATLKRPGSTNLPTFMEVKSSRLSASDLLRGEKEILDDLQVCRFIRRCYGEEITTGEGGEKVYNLLLERCTGGTLADYIKESNGTGLSRVHDVREYTKDIVLAVDTIYKHGYACDYVGVHAGNILLVPGTSTSTAGYVAKVGDLGDVAKRETKNFDEDIAMAPALAAGPDVWWDVGCILIEMLTGKKYAEIEEIVERGGWQEIPGETLTKEAIDFLEDCLAWDATLTTRRILSHPFVAGVAEEPRGDGGGDGDDAEEVNSWNCIPVEDDKSRDKDDRREFAPASSLASCKEAREDEMIPSFSDDNFDTVDAGGAGEVDLQRLPFNYEADVLDVSLKATWYTKGPKEVGLFIQGYLSQRNGSFSNYRKTTFIRVDTIFKLTRHNQHLVNRMNPIS</sequence>
<reference evidence="3" key="1">
    <citation type="submission" date="2022-12" db="EMBL/GenBank/DDBJ databases">
        <title>Draft genome assemblies for two species of Escallonia (Escalloniales).</title>
        <authorList>
            <person name="Chanderbali A."/>
            <person name="Dervinis C."/>
            <person name="Anghel I."/>
            <person name="Soltis D."/>
            <person name="Soltis P."/>
            <person name="Zapata F."/>
        </authorList>
    </citation>
    <scope>NUCLEOTIDE SEQUENCE</scope>
    <source>
        <strain evidence="3">UCBG64.0493</strain>
        <tissue evidence="3">Leaf</tissue>
    </source>
</reference>
<feature type="domain" description="Protein kinase" evidence="2">
    <location>
        <begin position="21"/>
        <end position="273"/>
    </location>
</feature>
<accession>A0AA89B9T1</accession>
<keyword evidence="4" id="KW-1185">Reference proteome</keyword>
<dbReference type="Pfam" id="PF00069">
    <property type="entry name" value="Pkinase"/>
    <property type="match status" value="1"/>
</dbReference>
<dbReference type="InterPro" id="IPR000719">
    <property type="entry name" value="Prot_kinase_dom"/>
</dbReference>
<organism evidence="3 4">
    <name type="scientific">Escallonia herrerae</name>
    <dbReference type="NCBI Taxonomy" id="1293975"/>
    <lineage>
        <taxon>Eukaryota</taxon>
        <taxon>Viridiplantae</taxon>
        <taxon>Streptophyta</taxon>
        <taxon>Embryophyta</taxon>
        <taxon>Tracheophyta</taxon>
        <taxon>Spermatophyta</taxon>
        <taxon>Magnoliopsida</taxon>
        <taxon>eudicotyledons</taxon>
        <taxon>Gunneridae</taxon>
        <taxon>Pentapetalae</taxon>
        <taxon>asterids</taxon>
        <taxon>campanulids</taxon>
        <taxon>Escalloniales</taxon>
        <taxon>Escalloniaceae</taxon>
        <taxon>Escallonia</taxon>
    </lineage>
</organism>
<dbReference type="SUPFAM" id="SSF56112">
    <property type="entry name" value="Protein kinase-like (PK-like)"/>
    <property type="match status" value="1"/>
</dbReference>
<proteinExistence type="predicted"/>